<name>A0A8S1EJ96_9PELO</name>
<dbReference type="OrthoDB" id="5789104at2759"/>
<accession>A0A8S1EJ96</accession>
<sequence>MLSAYFLLISVASLASATPGVWTSWGAFGSECTACPEGTTYVGRTRVCIPGDDGSLCEGSRIEETTCTCPTTGEWEEWGEWSECDKNCGYCGTMTRERVCTQVPDCPEVTCEGDATETEACSTSDVICTGGYACCSSPTKRYVKKLDAVNKRLYCVLSP</sequence>
<comment type="caution">
    <text evidence="4">The sequence shown here is derived from an EMBL/GenBank/DDBJ whole genome shotgun (WGS) entry which is preliminary data.</text>
</comment>
<dbReference type="InterPro" id="IPR000884">
    <property type="entry name" value="TSP1_rpt"/>
</dbReference>
<keyword evidence="1" id="KW-0677">Repeat</keyword>
<evidence type="ECO:0000256" key="1">
    <source>
        <dbReference type="ARBA" id="ARBA00022737"/>
    </source>
</evidence>
<keyword evidence="3" id="KW-0732">Signal</keyword>
<dbReference type="Proteomes" id="UP000494206">
    <property type="component" value="Unassembled WGS sequence"/>
</dbReference>
<keyword evidence="2" id="KW-1015">Disulfide bond</keyword>
<evidence type="ECO:0000313" key="5">
    <source>
        <dbReference type="Proteomes" id="UP000494206"/>
    </source>
</evidence>
<dbReference type="PROSITE" id="PS50092">
    <property type="entry name" value="TSP1"/>
    <property type="match status" value="2"/>
</dbReference>
<dbReference type="PRINTS" id="PR01705">
    <property type="entry name" value="TSP1REPEAT"/>
</dbReference>
<dbReference type="PANTHER" id="PTHR22906">
    <property type="entry name" value="PROPERDIN"/>
    <property type="match status" value="1"/>
</dbReference>
<dbReference type="InterPro" id="IPR036383">
    <property type="entry name" value="TSP1_rpt_sf"/>
</dbReference>
<proteinExistence type="predicted"/>
<keyword evidence="5" id="KW-1185">Reference proteome</keyword>
<dbReference type="AlphaFoldDB" id="A0A8S1EJ96"/>
<protein>
    <submittedName>
        <fullName evidence="4">Uncharacterized protein</fullName>
    </submittedName>
</protein>
<reference evidence="4 5" key="1">
    <citation type="submission" date="2020-04" db="EMBL/GenBank/DDBJ databases">
        <authorList>
            <person name="Laetsch R D."/>
            <person name="Stevens L."/>
            <person name="Kumar S."/>
            <person name="Blaxter L. M."/>
        </authorList>
    </citation>
    <scope>NUCLEOTIDE SEQUENCE [LARGE SCALE GENOMIC DNA]</scope>
</reference>
<dbReference type="SMART" id="SM00209">
    <property type="entry name" value="TSP1"/>
    <property type="match status" value="2"/>
</dbReference>
<feature type="signal peptide" evidence="3">
    <location>
        <begin position="1"/>
        <end position="17"/>
    </location>
</feature>
<evidence type="ECO:0000256" key="3">
    <source>
        <dbReference type="SAM" id="SignalP"/>
    </source>
</evidence>
<dbReference type="Gene3D" id="2.20.100.10">
    <property type="entry name" value="Thrombospondin type-1 (TSP1) repeat"/>
    <property type="match status" value="1"/>
</dbReference>
<organism evidence="4 5">
    <name type="scientific">Caenorhabditis bovis</name>
    <dbReference type="NCBI Taxonomy" id="2654633"/>
    <lineage>
        <taxon>Eukaryota</taxon>
        <taxon>Metazoa</taxon>
        <taxon>Ecdysozoa</taxon>
        <taxon>Nematoda</taxon>
        <taxon>Chromadorea</taxon>
        <taxon>Rhabditida</taxon>
        <taxon>Rhabditina</taxon>
        <taxon>Rhabditomorpha</taxon>
        <taxon>Rhabditoidea</taxon>
        <taxon>Rhabditidae</taxon>
        <taxon>Peloderinae</taxon>
        <taxon>Caenorhabditis</taxon>
    </lineage>
</organism>
<dbReference type="SUPFAM" id="SSF82895">
    <property type="entry name" value="TSP-1 type 1 repeat"/>
    <property type="match status" value="1"/>
</dbReference>
<evidence type="ECO:0000256" key="2">
    <source>
        <dbReference type="ARBA" id="ARBA00023157"/>
    </source>
</evidence>
<dbReference type="Pfam" id="PF00090">
    <property type="entry name" value="TSP_1"/>
    <property type="match status" value="1"/>
</dbReference>
<evidence type="ECO:0000313" key="4">
    <source>
        <dbReference type="EMBL" id="CAB3400269.1"/>
    </source>
</evidence>
<dbReference type="PANTHER" id="PTHR22906:SF29">
    <property type="entry name" value="SHKT DOMAIN-CONTAINING PROTEIN"/>
    <property type="match status" value="1"/>
</dbReference>
<feature type="chain" id="PRO_5035713264" evidence="3">
    <location>
        <begin position="18"/>
        <end position="159"/>
    </location>
</feature>
<dbReference type="EMBL" id="CADEPM010000002">
    <property type="protein sequence ID" value="CAB3400269.1"/>
    <property type="molecule type" value="Genomic_DNA"/>
</dbReference>
<gene>
    <name evidence="4" type="ORF">CBOVIS_LOCUS3241</name>
</gene>
<dbReference type="InterPro" id="IPR052065">
    <property type="entry name" value="Compl_asym_regulator"/>
</dbReference>